<gene>
    <name evidence="1" type="ORF">PXEA_LOCUS14473</name>
</gene>
<comment type="caution">
    <text evidence="1">The sequence shown here is derived from an EMBL/GenBank/DDBJ whole genome shotgun (WGS) entry which is preliminary data.</text>
</comment>
<keyword evidence="2" id="KW-1185">Reference proteome</keyword>
<name>A0A448WV81_9PLAT</name>
<organism evidence="1 2">
    <name type="scientific">Protopolystoma xenopodis</name>
    <dbReference type="NCBI Taxonomy" id="117903"/>
    <lineage>
        <taxon>Eukaryota</taxon>
        <taxon>Metazoa</taxon>
        <taxon>Spiralia</taxon>
        <taxon>Lophotrochozoa</taxon>
        <taxon>Platyhelminthes</taxon>
        <taxon>Monogenea</taxon>
        <taxon>Polyopisthocotylea</taxon>
        <taxon>Polystomatidea</taxon>
        <taxon>Polystomatidae</taxon>
        <taxon>Protopolystoma</taxon>
    </lineage>
</organism>
<proteinExistence type="predicted"/>
<dbReference type="EMBL" id="CAAALY010049215">
    <property type="protein sequence ID" value="VEL21033.1"/>
    <property type="molecule type" value="Genomic_DNA"/>
</dbReference>
<evidence type="ECO:0000313" key="2">
    <source>
        <dbReference type="Proteomes" id="UP000784294"/>
    </source>
</evidence>
<reference evidence="1" key="1">
    <citation type="submission" date="2018-11" db="EMBL/GenBank/DDBJ databases">
        <authorList>
            <consortium name="Pathogen Informatics"/>
        </authorList>
    </citation>
    <scope>NUCLEOTIDE SEQUENCE</scope>
</reference>
<accession>A0A448WV81</accession>
<protein>
    <submittedName>
        <fullName evidence="1">Uncharacterized protein</fullName>
    </submittedName>
</protein>
<dbReference type="Proteomes" id="UP000784294">
    <property type="component" value="Unassembled WGS sequence"/>
</dbReference>
<sequence>MTIDIDQKHQTFMLSQKSPGNMAHMILQATGAQVIFPIDNQRLQAEELKDNLTFISTSGFSTEKLDQSRRLSNNGPVDLKQSYGLNSLSSVLSMRTKAYSGSPGTLYNEGLSDFSFSRLSRMANSTSNNDFQATDTNIIASGHMAALPKEDRSRMLYQGPDLSGIISHQHCTVYTPPSNSSVQRPTAVLITGTVDGVFLARQLLIGKLQTIMK</sequence>
<evidence type="ECO:0000313" key="1">
    <source>
        <dbReference type="EMBL" id="VEL21033.1"/>
    </source>
</evidence>
<dbReference type="AlphaFoldDB" id="A0A448WV81"/>